<dbReference type="RefSeq" id="WP_159442788.1">
    <property type="nucleotide sequence ID" value="NZ_FMUE01000004.1"/>
</dbReference>
<dbReference type="Pfam" id="PF13563">
    <property type="entry name" value="2_5_RNA_ligase2"/>
    <property type="match status" value="1"/>
</dbReference>
<accession>A0A1R3TKY6</accession>
<dbReference type="Gene3D" id="3.90.1140.10">
    <property type="entry name" value="Cyclic phosphodiesterase"/>
    <property type="match status" value="1"/>
</dbReference>
<protein>
    <submittedName>
        <fullName evidence="1">2'-5' RNA ligase</fullName>
    </submittedName>
</protein>
<dbReference type="STRING" id="1907666.DSM25559_2034"/>
<dbReference type="EMBL" id="FMUE01000004">
    <property type="protein sequence ID" value="SCX21213.1"/>
    <property type="molecule type" value="Genomic_DNA"/>
</dbReference>
<evidence type="ECO:0000313" key="2">
    <source>
        <dbReference type="Proteomes" id="UP000187891"/>
    </source>
</evidence>
<sequence length="224" mass="25465">MGDSAASADQPRQLSFDWLAPHPVRCHNRQKLSKLLLMTKPPSALSEKIFSDAQIHALGRTTRSAYPAELLHVSLLCIGAFKTRPNRLIARLTTALQDFSAPPIRMTMDTVAHFGNRRSLALKSQAEVPEMTCLTQMLQTRLRSHNLPHIGQSAFTPHVTIIYGCGEIEPMRVSPAYCWTVSDFELVFSHYGETLHEQCGRWRLQADRNHYRAIAEQMKFPQWQ</sequence>
<keyword evidence="1" id="KW-0436">Ligase</keyword>
<proteinExistence type="predicted"/>
<organism evidence="1 2">
    <name type="scientific">Agrobacterium rosae</name>
    <dbReference type="NCBI Taxonomy" id="1972867"/>
    <lineage>
        <taxon>Bacteria</taxon>
        <taxon>Pseudomonadati</taxon>
        <taxon>Pseudomonadota</taxon>
        <taxon>Alphaproteobacteria</taxon>
        <taxon>Hyphomicrobiales</taxon>
        <taxon>Rhizobiaceae</taxon>
        <taxon>Rhizobium/Agrobacterium group</taxon>
        <taxon>Agrobacterium</taxon>
    </lineage>
</organism>
<gene>
    <name evidence="1" type="ORF">DSM25559_2034</name>
</gene>
<evidence type="ECO:0000313" key="1">
    <source>
        <dbReference type="EMBL" id="SCX21213.1"/>
    </source>
</evidence>
<dbReference type="InterPro" id="IPR009097">
    <property type="entry name" value="Cyclic_Pdiesterase"/>
</dbReference>
<reference evidence="2" key="1">
    <citation type="submission" date="2016-10" db="EMBL/GenBank/DDBJ databases">
        <authorList>
            <person name="Wibberg D."/>
        </authorList>
    </citation>
    <scope>NUCLEOTIDE SEQUENCE [LARGE SCALE GENOMIC DNA]</scope>
</reference>
<dbReference type="SUPFAM" id="SSF55144">
    <property type="entry name" value="LigT-like"/>
    <property type="match status" value="1"/>
</dbReference>
<dbReference type="GO" id="GO:0016874">
    <property type="term" value="F:ligase activity"/>
    <property type="evidence" value="ECO:0007669"/>
    <property type="project" value="UniProtKB-KW"/>
</dbReference>
<dbReference type="AlphaFoldDB" id="A0A1R3TKY6"/>
<name>A0A1R3TKY6_9HYPH</name>
<dbReference type="Proteomes" id="UP000187891">
    <property type="component" value="Unassembled WGS sequence"/>
</dbReference>